<dbReference type="EMBL" id="JACSPW010000015">
    <property type="protein sequence ID" value="MBD8034324.1"/>
    <property type="molecule type" value="Genomic_DNA"/>
</dbReference>
<keyword evidence="1" id="KW-0472">Membrane</keyword>
<evidence type="ECO:0000313" key="4">
    <source>
        <dbReference type="Proteomes" id="UP000600565"/>
    </source>
</evidence>
<keyword evidence="1" id="KW-0812">Transmembrane</keyword>
<dbReference type="Proteomes" id="UP000600565">
    <property type="component" value="Unassembled WGS sequence"/>
</dbReference>
<organism evidence="3 4">
    <name type="scientific">Solibacillus merdavium</name>
    <dbReference type="NCBI Taxonomy" id="2762218"/>
    <lineage>
        <taxon>Bacteria</taxon>
        <taxon>Bacillati</taxon>
        <taxon>Bacillota</taxon>
        <taxon>Bacilli</taxon>
        <taxon>Bacillales</taxon>
        <taxon>Caryophanaceae</taxon>
        <taxon>Solibacillus</taxon>
    </lineage>
</organism>
<dbReference type="InterPro" id="IPR025672">
    <property type="entry name" value="Sigma_reg_C_dom"/>
</dbReference>
<dbReference type="RefSeq" id="WP_191704827.1">
    <property type="nucleotide sequence ID" value="NZ_JACSPW010000015.1"/>
</dbReference>
<dbReference type="Pfam" id="PF13791">
    <property type="entry name" value="Sigma_reg_C"/>
    <property type="match status" value="1"/>
</dbReference>
<keyword evidence="1" id="KW-1133">Transmembrane helix</keyword>
<evidence type="ECO:0000259" key="2">
    <source>
        <dbReference type="Pfam" id="PF13791"/>
    </source>
</evidence>
<reference evidence="3 4" key="1">
    <citation type="submission" date="2020-08" db="EMBL/GenBank/DDBJ databases">
        <title>A Genomic Blueprint of the Chicken Gut Microbiome.</title>
        <authorList>
            <person name="Gilroy R."/>
            <person name="Ravi A."/>
            <person name="Getino M."/>
            <person name="Pursley I."/>
            <person name="Horton D.L."/>
            <person name="Alikhan N.-F."/>
            <person name="Baker D."/>
            <person name="Gharbi K."/>
            <person name="Hall N."/>
            <person name="Watson M."/>
            <person name="Adriaenssens E.M."/>
            <person name="Foster-Nyarko E."/>
            <person name="Jarju S."/>
            <person name="Secka A."/>
            <person name="Antonio M."/>
            <person name="Oren A."/>
            <person name="Chaudhuri R."/>
            <person name="La Ragione R.M."/>
            <person name="Hildebrand F."/>
            <person name="Pallen M.J."/>
        </authorList>
    </citation>
    <scope>NUCLEOTIDE SEQUENCE [LARGE SCALE GENOMIC DNA]</scope>
    <source>
        <strain evidence="3 4">Sa1YVA6</strain>
    </source>
</reference>
<protein>
    <submittedName>
        <fullName evidence="3">Anti sigma factor C-terminal domain-containing protein</fullName>
    </submittedName>
</protein>
<gene>
    <name evidence="3" type="ORF">H9632_14730</name>
</gene>
<evidence type="ECO:0000313" key="3">
    <source>
        <dbReference type="EMBL" id="MBD8034324.1"/>
    </source>
</evidence>
<name>A0ABR8XQV7_9BACL</name>
<sequence length="327" mass="36683">MGELFNIEKMKKSISKAKRRSTWKTVLISMIVIVVVLFSSILANGFITPLLASPVQNAFYQYNQVKGANEFIGVEEFYPGILGGENYYKKYKQVGDRIIYSGEGGYGYGLFRDEVLGRIGSRSTGFTVQMDKKPSYNELGQRMMTFFYPQLNYDVVNNDLLLLNEIANDKLVEMALSFDKGYTSSEAMALIPKDITKTWLWVNHIEQGGKLYSINYDENQNPLGKLPLTLNGQDAYGFSVINTDGTFADQPAERFISAIDSGAKFNSYWQQEFQNLKENIAGEDDKLSVNDLVINGIVVTGTAESLKQLQNLPFIKASSLGVVIDKY</sequence>
<keyword evidence="4" id="KW-1185">Reference proteome</keyword>
<accession>A0ABR8XQV7</accession>
<evidence type="ECO:0000256" key="1">
    <source>
        <dbReference type="SAM" id="Phobius"/>
    </source>
</evidence>
<feature type="transmembrane region" description="Helical" evidence="1">
    <location>
        <begin position="21"/>
        <end position="47"/>
    </location>
</feature>
<comment type="caution">
    <text evidence="3">The sequence shown here is derived from an EMBL/GenBank/DDBJ whole genome shotgun (WGS) entry which is preliminary data.</text>
</comment>
<proteinExistence type="predicted"/>
<feature type="domain" description="Sigma factor regulator C-terminal" evidence="2">
    <location>
        <begin position="163"/>
        <end position="322"/>
    </location>
</feature>